<dbReference type="PANTHER" id="PTHR30487:SF0">
    <property type="entry name" value="PREPILIN LEADER PEPTIDASE_N-METHYLTRANSFERASE-RELATED"/>
    <property type="match status" value="1"/>
</dbReference>
<sequence length="288" mass="31819">MVCFWYNQNMESFILIAAFMFGTIIGSFLNVVILRFRTKETLGGRSRCFSCGKELSWYELVPILSFLYQGGRCRTCGSHISWQYPIVEAVTGFMAVGAVIAFYSRLPLYDAALNFGFFFLLGCVGIILAVYDFKHMILPDEFVWLFNAVAVTSLVPPLATRITADGSFVAGIAFFAFFASLWFVSGGRWMGLGDAKLSLGIGWFLGWSGGGMALLVAFSTGAMVGVLLIAASKFRALFLPERYATLKSEIPFGPFMLLGVFIIALSGIDFMTLTSFFIVEGIPILWKF</sequence>
<dbReference type="GO" id="GO:0006465">
    <property type="term" value="P:signal peptide processing"/>
    <property type="evidence" value="ECO:0007669"/>
    <property type="project" value="TreeGrafter"/>
</dbReference>
<evidence type="ECO:0000256" key="2">
    <source>
        <dbReference type="ARBA" id="ARBA00005801"/>
    </source>
</evidence>
<evidence type="ECO:0000313" key="11">
    <source>
        <dbReference type="Proteomes" id="UP000230638"/>
    </source>
</evidence>
<feature type="transmembrane region" description="Helical" evidence="7">
    <location>
        <begin position="166"/>
        <end position="184"/>
    </location>
</feature>
<feature type="transmembrane region" description="Helical" evidence="7">
    <location>
        <begin position="252"/>
        <end position="279"/>
    </location>
</feature>
<comment type="similarity">
    <text evidence="2">Belongs to the peptidase A24 family.</text>
</comment>
<dbReference type="InterPro" id="IPR010627">
    <property type="entry name" value="Prepilin_pept_A24_N"/>
</dbReference>
<evidence type="ECO:0000256" key="3">
    <source>
        <dbReference type="ARBA" id="ARBA00022475"/>
    </source>
</evidence>
<feature type="transmembrane region" description="Helical" evidence="7">
    <location>
        <begin position="83"/>
        <end position="104"/>
    </location>
</feature>
<dbReference type="Pfam" id="PF01478">
    <property type="entry name" value="Peptidase_A24"/>
    <property type="match status" value="1"/>
</dbReference>
<dbReference type="GO" id="GO:0005886">
    <property type="term" value="C:plasma membrane"/>
    <property type="evidence" value="ECO:0007669"/>
    <property type="project" value="UniProtKB-SubCell"/>
</dbReference>
<evidence type="ECO:0000256" key="6">
    <source>
        <dbReference type="ARBA" id="ARBA00023136"/>
    </source>
</evidence>
<dbReference type="AlphaFoldDB" id="A0A2H0CVP4"/>
<keyword evidence="5 7" id="KW-1133">Transmembrane helix</keyword>
<evidence type="ECO:0000256" key="4">
    <source>
        <dbReference type="ARBA" id="ARBA00022692"/>
    </source>
</evidence>
<keyword evidence="4 7" id="KW-0812">Transmembrane</keyword>
<reference evidence="10 11" key="1">
    <citation type="submission" date="2017-09" db="EMBL/GenBank/DDBJ databases">
        <title>Depth-based differentiation of microbial function through sediment-hosted aquifers and enrichment of novel symbionts in the deep terrestrial subsurface.</title>
        <authorList>
            <person name="Probst A.J."/>
            <person name="Ladd B."/>
            <person name="Jarett J.K."/>
            <person name="Geller-Mcgrath D.E."/>
            <person name="Sieber C.M."/>
            <person name="Emerson J.B."/>
            <person name="Anantharaman K."/>
            <person name="Thomas B.C."/>
            <person name="Malmstrom R."/>
            <person name="Stieglmeier M."/>
            <person name="Klingl A."/>
            <person name="Woyke T."/>
            <person name="Ryan C.M."/>
            <person name="Banfield J.F."/>
        </authorList>
    </citation>
    <scope>NUCLEOTIDE SEQUENCE [LARGE SCALE GENOMIC DNA]</scope>
    <source>
        <strain evidence="10">CG22_combo_CG10-13_8_21_14_all_47_15</strain>
    </source>
</reference>
<evidence type="ECO:0000259" key="9">
    <source>
        <dbReference type="Pfam" id="PF06750"/>
    </source>
</evidence>
<name>A0A2H0CVP4_9BACT</name>
<gene>
    <name evidence="10" type="ORF">COW88_00210</name>
</gene>
<proteinExistence type="inferred from homology"/>
<feature type="transmembrane region" description="Helical" evidence="7">
    <location>
        <begin position="111"/>
        <end position="130"/>
    </location>
</feature>
<comment type="subcellular location">
    <subcellularLocation>
        <location evidence="1">Cell membrane</location>
        <topology evidence="1">Multi-pass membrane protein</topology>
    </subcellularLocation>
</comment>
<evidence type="ECO:0000256" key="1">
    <source>
        <dbReference type="ARBA" id="ARBA00004651"/>
    </source>
</evidence>
<dbReference type="Gene3D" id="1.20.120.1220">
    <property type="match status" value="1"/>
</dbReference>
<keyword evidence="6 7" id="KW-0472">Membrane</keyword>
<evidence type="ECO:0000259" key="8">
    <source>
        <dbReference type="Pfam" id="PF01478"/>
    </source>
</evidence>
<dbReference type="InterPro" id="IPR050882">
    <property type="entry name" value="Prepilin_peptidase/N-MTase"/>
</dbReference>
<feature type="domain" description="Prepilin peptidase A24 N-terminal" evidence="9">
    <location>
        <begin position="20"/>
        <end position="101"/>
    </location>
</feature>
<feature type="transmembrane region" description="Helical" evidence="7">
    <location>
        <begin position="142"/>
        <end position="159"/>
    </location>
</feature>
<dbReference type="GO" id="GO:0004190">
    <property type="term" value="F:aspartic-type endopeptidase activity"/>
    <property type="evidence" value="ECO:0007669"/>
    <property type="project" value="InterPro"/>
</dbReference>
<accession>A0A2H0CVP4</accession>
<dbReference type="EMBL" id="PCTL01000001">
    <property type="protein sequence ID" value="PIP73985.1"/>
    <property type="molecule type" value="Genomic_DNA"/>
</dbReference>
<dbReference type="Pfam" id="PF06750">
    <property type="entry name" value="A24_N_bact"/>
    <property type="match status" value="1"/>
</dbReference>
<evidence type="ECO:0000256" key="7">
    <source>
        <dbReference type="SAM" id="Phobius"/>
    </source>
</evidence>
<organism evidence="10 11">
    <name type="scientific">Candidatus Lloydbacteria bacterium CG22_combo_CG10-13_8_21_14_all_47_15</name>
    <dbReference type="NCBI Taxonomy" id="1974635"/>
    <lineage>
        <taxon>Bacteria</taxon>
        <taxon>Candidatus Lloydiibacteriota</taxon>
    </lineage>
</organism>
<dbReference type="InterPro" id="IPR000045">
    <property type="entry name" value="Prepilin_IV_endopep_pep"/>
</dbReference>
<feature type="transmembrane region" description="Helical" evidence="7">
    <location>
        <begin position="204"/>
        <end position="231"/>
    </location>
</feature>
<evidence type="ECO:0000256" key="5">
    <source>
        <dbReference type="ARBA" id="ARBA00022989"/>
    </source>
</evidence>
<dbReference type="PANTHER" id="PTHR30487">
    <property type="entry name" value="TYPE 4 PREPILIN-LIKE PROTEINS LEADER PEPTIDE-PROCESSING ENZYME"/>
    <property type="match status" value="1"/>
</dbReference>
<dbReference type="Proteomes" id="UP000230638">
    <property type="component" value="Unassembled WGS sequence"/>
</dbReference>
<comment type="caution">
    <text evidence="10">The sequence shown here is derived from an EMBL/GenBank/DDBJ whole genome shotgun (WGS) entry which is preliminary data.</text>
</comment>
<feature type="transmembrane region" description="Helical" evidence="7">
    <location>
        <begin position="12"/>
        <end position="34"/>
    </location>
</feature>
<evidence type="ECO:0000313" key="10">
    <source>
        <dbReference type="EMBL" id="PIP73985.1"/>
    </source>
</evidence>
<feature type="domain" description="Prepilin type IV endopeptidase peptidase" evidence="8">
    <location>
        <begin position="120"/>
        <end position="226"/>
    </location>
</feature>
<keyword evidence="3" id="KW-1003">Cell membrane</keyword>
<protein>
    <submittedName>
        <fullName evidence="10">Prepilin peptidase</fullName>
    </submittedName>
</protein>